<dbReference type="Gene3D" id="3.40.50.720">
    <property type="entry name" value="NAD(P)-binding Rossmann-like Domain"/>
    <property type="match status" value="1"/>
</dbReference>
<name>A0A7K0DBU0_9NOCA</name>
<dbReference type="EMBL" id="WEGK01000018">
    <property type="protein sequence ID" value="MQY23250.1"/>
    <property type="molecule type" value="Genomic_DNA"/>
</dbReference>
<dbReference type="OrthoDB" id="9799818at2"/>
<reference evidence="1 2" key="1">
    <citation type="submission" date="2019-10" db="EMBL/GenBank/DDBJ databases">
        <title>Nocardia macrotermitis sp. nov. and Nocardia aurantia sp. nov., isolated from the gut of fungus growing-termite Macrotermes natalensis.</title>
        <authorList>
            <person name="Benndorf R."/>
            <person name="Schwitalla J."/>
            <person name="Martin K."/>
            <person name="De Beer W."/>
            <person name="Kaster A.-K."/>
            <person name="Vollmers J."/>
            <person name="Poulsen M."/>
            <person name="Beemelmanns C."/>
        </authorList>
    </citation>
    <scope>NUCLEOTIDE SEQUENCE [LARGE SCALE GENOMIC DNA]</scope>
    <source>
        <strain evidence="1 2">RB20</strain>
    </source>
</reference>
<dbReference type="AlphaFoldDB" id="A0A7K0DBU0"/>
<protein>
    <recommendedName>
        <fullName evidence="3">Short-chain dehydrogenase</fullName>
    </recommendedName>
</protein>
<organism evidence="1 2">
    <name type="scientific">Nocardia macrotermitis</name>
    <dbReference type="NCBI Taxonomy" id="2585198"/>
    <lineage>
        <taxon>Bacteria</taxon>
        <taxon>Bacillati</taxon>
        <taxon>Actinomycetota</taxon>
        <taxon>Actinomycetes</taxon>
        <taxon>Mycobacteriales</taxon>
        <taxon>Nocardiaceae</taxon>
        <taxon>Nocardia</taxon>
    </lineage>
</organism>
<evidence type="ECO:0000313" key="1">
    <source>
        <dbReference type="EMBL" id="MQY23250.1"/>
    </source>
</evidence>
<dbReference type="SUPFAM" id="SSF51735">
    <property type="entry name" value="NAD(P)-binding Rossmann-fold domains"/>
    <property type="match status" value="1"/>
</dbReference>
<dbReference type="InterPro" id="IPR036291">
    <property type="entry name" value="NAD(P)-bd_dom_sf"/>
</dbReference>
<accession>A0A7K0DBU0</accession>
<sequence>MPHLAVFGAGPALGLAAARRFGREGYSVTLIARNGDTLDGLRRSLAADGITADILLADLTDDAQVDIALANLRGRHGIPDVLLYSPGGVERLPVNALDLDADTLRTWLPLNLTTPVRILHALLPEMVRRGSGAVLVAQGSAIHDAQPALASVGIPQSGLLNYLRSVDRQVRPAGVRVGSLQISRLIETSAAQRLYDSGHFASVEPNEVERIAPDALAAELFEMATTDTEVERAA</sequence>
<proteinExistence type="predicted"/>
<comment type="caution">
    <text evidence="1">The sequence shown here is derived from an EMBL/GenBank/DDBJ whole genome shotgun (WGS) entry which is preliminary data.</text>
</comment>
<dbReference type="Pfam" id="PF00106">
    <property type="entry name" value="adh_short"/>
    <property type="match status" value="1"/>
</dbReference>
<evidence type="ECO:0000313" key="2">
    <source>
        <dbReference type="Proteomes" id="UP000438448"/>
    </source>
</evidence>
<keyword evidence="2" id="KW-1185">Reference proteome</keyword>
<evidence type="ECO:0008006" key="3">
    <source>
        <dbReference type="Google" id="ProtNLM"/>
    </source>
</evidence>
<dbReference type="PANTHER" id="PTHR43431">
    <property type="entry name" value="OXIDOREDUCTASE, SHORT CHAIN DEHYDROGENASE/REDUCTASE FAMILY (AFU_ORTHOLOGUE AFUA_5G14000)"/>
    <property type="match status" value="1"/>
</dbReference>
<gene>
    <name evidence="1" type="ORF">NRB20_63770</name>
</gene>
<dbReference type="InterPro" id="IPR002347">
    <property type="entry name" value="SDR_fam"/>
</dbReference>
<dbReference type="PANTHER" id="PTHR43431:SF7">
    <property type="entry name" value="OXIDOREDUCTASE, SHORT CHAIN DEHYDROGENASE_REDUCTASE FAMILY (AFU_ORTHOLOGUE AFUA_5G14000)"/>
    <property type="match status" value="1"/>
</dbReference>
<dbReference type="Proteomes" id="UP000438448">
    <property type="component" value="Unassembled WGS sequence"/>
</dbReference>
<dbReference type="RefSeq" id="WP_153415026.1">
    <property type="nucleotide sequence ID" value="NZ_WEGK01000018.1"/>
</dbReference>